<dbReference type="AlphaFoldDB" id="A0A917ESL7"/>
<gene>
    <name evidence="1" type="ORF">GCM10011401_22450</name>
</gene>
<keyword evidence="2" id="KW-1185">Reference proteome</keyword>
<organism evidence="1 2">
    <name type="scientific">Nesterenkonia cremea</name>
    <dbReference type="NCBI Taxonomy" id="1882340"/>
    <lineage>
        <taxon>Bacteria</taxon>
        <taxon>Bacillati</taxon>
        <taxon>Actinomycetota</taxon>
        <taxon>Actinomycetes</taxon>
        <taxon>Micrococcales</taxon>
        <taxon>Micrococcaceae</taxon>
        <taxon>Nesterenkonia</taxon>
    </lineage>
</organism>
<reference evidence="1" key="2">
    <citation type="submission" date="2020-09" db="EMBL/GenBank/DDBJ databases">
        <authorList>
            <person name="Sun Q."/>
            <person name="Zhou Y."/>
        </authorList>
    </citation>
    <scope>NUCLEOTIDE SEQUENCE</scope>
    <source>
        <strain evidence="1">CGMCC 1.15388</strain>
    </source>
</reference>
<evidence type="ECO:0000313" key="2">
    <source>
        <dbReference type="Proteomes" id="UP000633136"/>
    </source>
</evidence>
<evidence type="ECO:0008006" key="3">
    <source>
        <dbReference type="Google" id="ProtNLM"/>
    </source>
</evidence>
<dbReference type="Proteomes" id="UP000633136">
    <property type="component" value="Unassembled WGS sequence"/>
</dbReference>
<evidence type="ECO:0000313" key="1">
    <source>
        <dbReference type="EMBL" id="GGE74731.1"/>
    </source>
</evidence>
<reference evidence="1" key="1">
    <citation type="journal article" date="2014" name="Int. J. Syst. Evol. Microbiol.">
        <title>Complete genome sequence of Corynebacterium casei LMG S-19264T (=DSM 44701T), isolated from a smear-ripened cheese.</title>
        <authorList>
            <consortium name="US DOE Joint Genome Institute (JGI-PGF)"/>
            <person name="Walter F."/>
            <person name="Albersmeier A."/>
            <person name="Kalinowski J."/>
            <person name="Ruckert C."/>
        </authorList>
    </citation>
    <scope>NUCLEOTIDE SEQUENCE</scope>
    <source>
        <strain evidence="1">CGMCC 1.15388</strain>
    </source>
</reference>
<dbReference type="RefSeq" id="WP_188685739.1">
    <property type="nucleotide sequence ID" value="NZ_BMIS01000011.1"/>
</dbReference>
<comment type="caution">
    <text evidence="1">The sequence shown here is derived from an EMBL/GenBank/DDBJ whole genome shotgun (WGS) entry which is preliminary data.</text>
</comment>
<proteinExistence type="predicted"/>
<dbReference type="Gene3D" id="3.30.530.20">
    <property type="match status" value="1"/>
</dbReference>
<dbReference type="EMBL" id="BMIS01000011">
    <property type="protein sequence ID" value="GGE74731.1"/>
    <property type="molecule type" value="Genomic_DNA"/>
</dbReference>
<dbReference type="SUPFAM" id="SSF55961">
    <property type="entry name" value="Bet v1-like"/>
    <property type="match status" value="1"/>
</dbReference>
<name>A0A917ESL7_9MICC</name>
<sequence>MGDTPQRLQKGADIVAYTITVDAPARQLWEIGANPHRHHELDGSGTVRSSAIGPRELQTGDRFRVDMKKFGLPYALTVRVTESHPPQSPDAGSAAPGVVEWRQPTGHRWRWEFAPVAGPEGTEQTEVTESYDASGQQPLVRRFLNTVKVAEANAKGIRVSLQKLHDRFS</sequence>
<accession>A0A917ESL7</accession>
<dbReference type="InterPro" id="IPR023393">
    <property type="entry name" value="START-like_dom_sf"/>
</dbReference>
<protein>
    <recommendedName>
        <fullName evidence="3">Polyketide cyclase / dehydrase and lipid transport</fullName>
    </recommendedName>
</protein>